<dbReference type="InterPro" id="IPR003877">
    <property type="entry name" value="SPRY_dom"/>
</dbReference>
<feature type="domain" description="B box-type" evidence="7">
    <location>
        <begin position="98"/>
        <end position="139"/>
    </location>
</feature>
<dbReference type="GeneTree" id="ENSGT00940000164374"/>
<evidence type="ECO:0000256" key="1">
    <source>
        <dbReference type="ARBA" id="ARBA00022723"/>
    </source>
</evidence>
<dbReference type="Gene3D" id="2.60.120.920">
    <property type="match status" value="1"/>
</dbReference>
<dbReference type="InterPro" id="IPR001841">
    <property type="entry name" value="Znf_RING"/>
</dbReference>
<dbReference type="OMA" id="FNIRCRT"/>
<reference evidence="10" key="2">
    <citation type="journal article" date="2017" name="Sci. Adv.">
        <title>A tail of two voltages: Proteomic comparison of the three electric organs of the electric eel.</title>
        <authorList>
            <person name="Traeger L.L."/>
            <person name="Sabat G."/>
            <person name="Barrett-Wilt G.A."/>
            <person name="Wells G.B."/>
            <person name="Sussman M.R."/>
        </authorList>
    </citation>
    <scope>NUCLEOTIDE SEQUENCE [LARGE SCALE GENOMIC DNA]</scope>
</reference>
<dbReference type="AlphaFoldDB" id="A0A4W4FRL6"/>
<dbReference type="Ensembl" id="ENSEEET00000026914.2">
    <property type="protein sequence ID" value="ENSEEEP00000026612.2"/>
    <property type="gene ID" value="ENSEEEG00000012871.2"/>
</dbReference>
<dbReference type="Gene3D" id="3.30.40.10">
    <property type="entry name" value="Zinc/RING finger domain, C3HC4 (zinc finger)"/>
    <property type="match status" value="1"/>
</dbReference>
<evidence type="ECO:0000313" key="9">
    <source>
        <dbReference type="Ensembl" id="ENSEEEP00000026612.2"/>
    </source>
</evidence>
<keyword evidence="3" id="KW-0862">Zinc</keyword>
<evidence type="ECO:0000256" key="4">
    <source>
        <dbReference type="PROSITE-ProRule" id="PRU00024"/>
    </source>
</evidence>
<evidence type="ECO:0000259" key="7">
    <source>
        <dbReference type="PROSITE" id="PS50119"/>
    </source>
</evidence>
<dbReference type="InterPro" id="IPR001870">
    <property type="entry name" value="B30.2/SPRY"/>
</dbReference>
<dbReference type="SMART" id="SM00184">
    <property type="entry name" value="RING"/>
    <property type="match status" value="1"/>
</dbReference>
<keyword evidence="10" id="KW-1185">Reference proteome</keyword>
<feature type="domain" description="B30.2/SPRY" evidence="8">
    <location>
        <begin position="288"/>
        <end position="473"/>
    </location>
</feature>
<proteinExistence type="predicted"/>
<keyword evidence="5" id="KW-0175">Coiled coil</keyword>
<dbReference type="SMART" id="SM00336">
    <property type="entry name" value="BBOX"/>
    <property type="match status" value="1"/>
</dbReference>
<feature type="domain" description="RING-type" evidence="6">
    <location>
        <begin position="11"/>
        <end position="52"/>
    </location>
</feature>
<accession>A0A4W4FRL6</accession>
<dbReference type="InterPro" id="IPR050143">
    <property type="entry name" value="TRIM/RBCC"/>
</dbReference>
<reference evidence="10" key="1">
    <citation type="journal article" date="2014" name="Science">
        <title>Nonhuman genetics. Genomic basis for the convergent evolution of electric organs.</title>
        <authorList>
            <person name="Gallant J.R."/>
            <person name="Traeger L.L."/>
            <person name="Volkening J.D."/>
            <person name="Moffett H."/>
            <person name="Chen P.H."/>
            <person name="Novina C.D."/>
            <person name="Phillips G.N.Jr."/>
            <person name="Anand R."/>
            <person name="Wells G.B."/>
            <person name="Pinch M."/>
            <person name="Guth R."/>
            <person name="Unguez G.A."/>
            <person name="Albert J.S."/>
            <person name="Zakon H.H."/>
            <person name="Samanta M.P."/>
            <person name="Sussman M.R."/>
        </authorList>
    </citation>
    <scope>NUCLEOTIDE SEQUENCE [LARGE SCALE GENOMIC DNA]</scope>
</reference>
<dbReference type="Pfam" id="PF13445">
    <property type="entry name" value="zf-RING_UBOX"/>
    <property type="match status" value="1"/>
</dbReference>
<dbReference type="InterPro" id="IPR013083">
    <property type="entry name" value="Znf_RING/FYVE/PHD"/>
</dbReference>
<dbReference type="Proteomes" id="UP000314983">
    <property type="component" value="Chromosome 10"/>
</dbReference>
<reference evidence="9" key="3">
    <citation type="submission" date="2020-05" db="EMBL/GenBank/DDBJ databases">
        <title>Electrophorus electricus (electric eel) genome, fEleEle1, primary haplotype.</title>
        <authorList>
            <person name="Myers G."/>
            <person name="Meyer A."/>
            <person name="Fedrigo O."/>
            <person name="Formenti G."/>
            <person name="Rhie A."/>
            <person name="Tracey A."/>
            <person name="Sims Y."/>
            <person name="Jarvis E.D."/>
        </authorList>
    </citation>
    <scope>NUCLEOTIDE SEQUENCE [LARGE SCALE GENOMIC DNA]</scope>
</reference>
<evidence type="ECO:0000256" key="5">
    <source>
        <dbReference type="SAM" id="Coils"/>
    </source>
</evidence>
<dbReference type="PRINTS" id="PR01407">
    <property type="entry name" value="BUTYPHLNCDUF"/>
</dbReference>
<dbReference type="SMART" id="SM00449">
    <property type="entry name" value="SPRY"/>
    <property type="match status" value="1"/>
</dbReference>
<dbReference type="Gene3D" id="3.30.160.60">
    <property type="entry name" value="Classic Zinc Finger"/>
    <property type="match status" value="1"/>
</dbReference>
<dbReference type="PROSITE" id="PS50188">
    <property type="entry name" value="B302_SPRY"/>
    <property type="match status" value="1"/>
</dbReference>
<dbReference type="InterPro" id="IPR013320">
    <property type="entry name" value="ConA-like_dom_sf"/>
</dbReference>
<protein>
    <submittedName>
        <fullName evidence="9">Uncharacterized protein</fullName>
    </submittedName>
</protein>
<dbReference type="SUPFAM" id="SSF57850">
    <property type="entry name" value="RING/U-box"/>
    <property type="match status" value="1"/>
</dbReference>
<keyword evidence="2 4" id="KW-0863">Zinc-finger</keyword>
<dbReference type="SUPFAM" id="SSF49899">
    <property type="entry name" value="Concanavalin A-like lectins/glucanases"/>
    <property type="match status" value="1"/>
</dbReference>
<dbReference type="PROSITE" id="PS00518">
    <property type="entry name" value="ZF_RING_1"/>
    <property type="match status" value="1"/>
</dbReference>
<dbReference type="Pfam" id="PF00622">
    <property type="entry name" value="SPRY"/>
    <property type="match status" value="1"/>
</dbReference>
<evidence type="ECO:0000256" key="2">
    <source>
        <dbReference type="ARBA" id="ARBA00022771"/>
    </source>
</evidence>
<name>A0A4W4FRL6_ELEEL</name>
<dbReference type="GO" id="GO:0008270">
    <property type="term" value="F:zinc ion binding"/>
    <property type="evidence" value="ECO:0007669"/>
    <property type="project" value="UniProtKB-KW"/>
</dbReference>
<reference evidence="9" key="5">
    <citation type="submission" date="2025-09" db="UniProtKB">
        <authorList>
            <consortium name="Ensembl"/>
        </authorList>
    </citation>
    <scope>IDENTIFICATION</scope>
</reference>
<dbReference type="InterPro" id="IPR000315">
    <property type="entry name" value="Znf_B-box"/>
</dbReference>
<dbReference type="PROSITE" id="PS50119">
    <property type="entry name" value="ZF_BBOX"/>
    <property type="match status" value="1"/>
</dbReference>
<dbReference type="InterPro" id="IPR043136">
    <property type="entry name" value="B30.2/SPRY_sf"/>
</dbReference>
<evidence type="ECO:0000259" key="6">
    <source>
        <dbReference type="PROSITE" id="PS50089"/>
    </source>
</evidence>
<evidence type="ECO:0000313" key="10">
    <source>
        <dbReference type="Proteomes" id="UP000314983"/>
    </source>
</evidence>
<dbReference type="Pfam" id="PF00643">
    <property type="entry name" value="zf-B_box"/>
    <property type="match status" value="1"/>
</dbReference>
<dbReference type="InterPro" id="IPR027370">
    <property type="entry name" value="Znf-RING_euk"/>
</dbReference>
<sequence length="473" mass="53805">MASALSHQICCPICLQDLRDPVSLPCEHFYCRKCITDHLAMNGDESVCPVCRRAFSGDDIKGSRLLRNIVEATRAHLVEHEALRAQVMNITSGDVNCDQNQRCPVHDEPFKLFCETDNKLMCVICSLEELHQGHHCKSLKDAFQDGKVHLNSMAMLLTEDEKLVDLIEKQTIEIVKTRDKYKLLSDQISAQFEMLHRFLRQKEDEVMKLLDEKQNQILEMMEDNLFIMEETLSNAREKQGVLMSVLENEQPCQYLQWWKEYGQTLSTQELSAQSFSVMPESLFLGPYETHLQFFIWKEMLKSIHPVPYHHTVEDGGGQSVKVSSNGLSVQSKKKTLKRNKGATPWLRADTAFGTGQHYWEVEVGQKSDWGVGVCSCSSGNADKGTALFRSSDSGYYIQQASDAVRKQLYIASCPRKIGVYLDCDRRQVSFYNADSMIHIDTIALSKALPHSLCLSPGPYLNGKNRDPLTVCWY</sequence>
<feature type="coiled-coil region" evidence="5">
    <location>
        <begin position="199"/>
        <end position="238"/>
    </location>
</feature>
<keyword evidence="1" id="KW-0479">Metal-binding</keyword>
<reference evidence="9" key="4">
    <citation type="submission" date="2025-08" db="UniProtKB">
        <authorList>
            <consortium name="Ensembl"/>
        </authorList>
    </citation>
    <scope>IDENTIFICATION</scope>
</reference>
<dbReference type="InterPro" id="IPR017907">
    <property type="entry name" value="Znf_RING_CS"/>
</dbReference>
<dbReference type="InterPro" id="IPR003879">
    <property type="entry name" value="Butyrophylin_SPRY"/>
</dbReference>
<dbReference type="PROSITE" id="PS50089">
    <property type="entry name" value="ZF_RING_2"/>
    <property type="match status" value="1"/>
</dbReference>
<organism evidence="9 10">
    <name type="scientific">Electrophorus electricus</name>
    <name type="common">Electric eel</name>
    <name type="synonym">Gymnotus electricus</name>
    <dbReference type="NCBI Taxonomy" id="8005"/>
    <lineage>
        <taxon>Eukaryota</taxon>
        <taxon>Metazoa</taxon>
        <taxon>Chordata</taxon>
        <taxon>Craniata</taxon>
        <taxon>Vertebrata</taxon>
        <taxon>Euteleostomi</taxon>
        <taxon>Actinopterygii</taxon>
        <taxon>Neopterygii</taxon>
        <taxon>Teleostei</taxon>
        <taxon>Ostariophysi</taxon>
        <taxon>Gymnotiformes</taxon>
        <taxon>Gymnotoidei</taxon>
        <taxon>Gymnotidae</taxon>
        <taxon>Electrophorus</taxon>
    </lineage>
</organism>
<dbReference type="PANTHER" id="PTHR24103">
    <property type="entry name" value="E3 UBIQUITIN-PROTEIN LIGASE TRIM"/>
    <property type="match status" value="1"/>
</dbReference>
<evidence type="ECO:0000256" key="3">
    <source>
        <dbReference type="ARBA" id="ARBA00022833"/>
    </source>
</evidence>
<dbReference type="SUPFAM" id="SSF57845">
    <property type="entry name" value="B-box zinc-binding domain"/>
    <property type="match status" value="1"/>
</dbReference>
<evidence type="ECO:0000259" key="8">
    <source>
        <dbReference type="PROSITE" id="PS50188"/>
    </source>
</evidence>